<accession>A0A5K7YXW9</accession>
<proteinExistence type="predicted"/>
<reference evidence="1 2" key="1">
    <citation type="submission" date="2019-11" db="EMBL/GenBank/DDBJ databases">
        <title>Comparative genomics of hydrocarbon-degrading Desulfosarcina strains.</title>
        <authorList>
            <person name="Watanabe M."/>
            <person name="Kojima H."/>
            <person name="Fukui M."/>
        </authorList>
    </citation>
    <scope>NUCLEOTIDE SEQUENCE [LARGE SCALE GENOMIC DNA]</scope>
    <source>
        <strain evidence="1 2">PP31</strain>
    </source>
</reference>
<dbReference type="PANTHER" id="PTHR36849:SF1">
    <property type="entry name" value="CYTOPLASMIC PROTEIN"/>
    <property type="match status" value="1"/>
</dbReference>
<keyword evidence="2" id="KW-1185">Reference proteome</keyword>
<name>A0A5K7YXW9_9BACT</name>
<evidence type="ECO:0000313" key="1">
    <source>
        <dbReference type="EMBL" id="BBO73200.1"/>
    </source>
</evidence>
<dbReference type="OrthoDB" id="9790745at2"/>
<protein>
    <recommendedName>
        <fullName evidence="3">MarR family transcriptional regulator</fullName>
    </recommendedName>
</protein>
<dbReference type="InterPro" id="IPR052552">
    <property type="entry name" value="YeaO-like"/>
</dbReference>
<dbReference type="Proteomes" id="UP000427769">
    <property type="component" value="Chromosome"/>
</dbReference>
<evidence type="ECO:0000313" key="2">
    <source>
        <dbReference type="Proteomes" id="UP000427769"/>
    </source>
</evidence>
<dbReference type="EMBL" id="AP021875">
    <property type="protein sequence ID" value="BBO73200.1"/>
    <property type="molecule type" value="Genomic_DNA"/>
</dbReference>
<organism evidence="1 2">
    <name type="scientific">Desulfosarcina widdelii</name>
    <dbReference type="NCBI Taxonomy" id="947919"/>
    <lineage>
        <taxon>Bacteria</taxon>
        <taxon>Pseudomonadati</taxon>
        <taxon>Thermodesulfobacteriota</taxon>
        <taxon>Desulfobacteria</taxon>
        <taxon>Desulfobacterales</taxon>
        <taxon>Desulfosarcinaceae</taxon>
        <taxon>Desulfosarcina</taxon>
    </lineage>
</organism>
<sequence length="123" mass="14106">MNIQTKRVYDPAEKIDGNRVLVDRVWPRGLSKEKVQADLWLKDAAPSTALRKWFAHDRSRWEAFKERYFAELKDQPEVLATLSELARKGPITLPFSARDARCNQAVALKAFLESILVHDGSLK</sequence>
<dbReference type="Pfam" id="PF22752">
    <property type="entry name" value="DUF488-N3i"/>
    <property type="match status" value="1"/>
</dbReference>
<dbReference type="PANTHER" id="PTHR36849">
    <property type="entry name" value="CYTOPLASMIC PROTEIN-RELATED"/>
    <property type="match status" value="1"/>
</dbReference>
<dbReference type="AlphaFoldDB" id="A0A5K7YXW9"/>
<dbReference type="RefSeq" id="WP_155302329.1">
    <property type="nucleotide sequence ID" value="NZ_AP021875.1"/>
</dbReference>
<gene>
    <name evidence="1" type="ORF">DSCW_06170</name>
</gene>
<evidence type="ECO:0008006" key="3">
    <source>
        <dbReference type="Google" id="ProtNLM"/>
    </source>
</evidence>
<dbReference type="KEGG" id="dwd:DSCW_06170"/>